<dbReference type="PANTHER" id="PTHR21261">
    <property type="entry name" value="BEAT PROTEIN"/>
    <property type="match status" value="1"/>
</dbReference>
<keyword evidence="1" id="KW-0732">Signal</keyword>
<feature type="chain" id="PRO_5046022220" description="Ig-like domain-containing protein" evidence="1">
    <location>
        <begin position="26"/>
        <end position="270"/>
    </location>
</feature>
<dbReference type="PROSITE" id="PS50835">
    <property type="entry name" value="IG_LIKE"/>
    <property type="match status" value="1"/>
</dbReference>
<dbReference type="Gene3D" id="2.60.40.10">
    <property type="entry name" value="Immunoglobulins"/>
    <property type="match status" value="1"/>
</dbReference>
<dbReference type="SMART" id="SM00409">
    <property type="entry name" value="IG"/>
    <property type="match status" value="1"/>
</dbReference>
<dbReference type="InterPro" id="IPR013783">
    <property type="entry name" value="Ig-like_fold"/>
</dbReference>
<gene>
    <name evidence="3" type="ORF">CHILSU_LOCUS10391</name>
</gene>
<reference evidence="3" key="1">
    <citation type="submission" date="2021-12" db="EMBL/GenBank/DDBJ databases">
        <authorList>
            <person name="King R."/>
        </authorList>
    </citation>
    <scope>NUCLEOTIDE SEQUENCE</scope>
</reference>
<sequence length="270" mass="30738">MESVLNSMIKGSLLILLASTNTVSSTKIVNLVVPEVVQSGTDVILDCQYYVPDGNFVLQWLFNGNNTSVYKWSPLHKMPEVTGILEEHLDLFLNSSRTLKLADEGRKLRLVRVEPHLSGEYTCVLESKGVVTRETKSMLVYSTEQELDLNVNVVNEGVINIACVARGVYPQPDLILEYHNEPISQQYQRVWRDINLLYVTECTTQLVISKCRDTNIEVKCRLSIPQVDYIAIKKRYLLLEADDCNFARYQNPPKLSVLVAITFFLVMVEF</sequence>
<dbReference type="InterPro" id="IPR003599">
    <property type="entry name" value="Ig_sub"/>
</dbReference>
<keyword evidence="4" id="KW-1185">Reference proteome</keyword>
<dbReference type="EMBL" id="OU963900">
    <property type="protein sequence ID" value="CAH0406998.1"/>
    <property type="molecule type" value="Genomic_DNA"/>
</dbReference>
<evidence type="ECO:0000259" key="2">
    <source>
        <dbReference type="PROSITE" id="PS50835"/>
    </source>
</evidence>
<protein>
    <recommendedName>
        <fullName evidence="2">Ig-like domain-containing protein</fullName>
    </recommendedName>
</protein>
<name>A0ABN8BC98_CHISP</name>
<feature type="domain" description="Ig-like" evidence="2">
    <location>
        <begin position="26"/>
        <end position="139"/>
    </location>
</feature>
<organism evidence="3 4">
    <name type="scientific">Chilo suppressalis</name>
    <name type="common">Asiatic rice borer moth</name>
    <dbReference type="NCBI Taxonomy" id="168631"/>
    <lineage>
        <taxon>Eukaryota</taxon>
        <taxon>Metazoa</taxon>
        <taxon>Ecdysozoa</taxon>
        <taxon>Arthropoda</taxon>
        <taxon>Hexapoda</taxon>
        <taxon>Insecta</taxon>
        <taxon>Pterygota</taxon>
        <taxon>Neoptera</taxon>
        <taxon>Endopterygota</taxon>
        <taxon>Lepidoptera</taxon>
        <taxon>Glossata</taxon>
        <taxon>Ditrysia</taxon>
        <taxon>Pyraloidea</taxon>
        <taxon>Crambidae</taxon>
        <taxon>Crambinae</taxon>
        <taxon>Chilo</taxon>
    </lineage>
</organism>
<dbReference type="PANTHER" id="PTHR21261:SF2">
    <property type="entry name" value="GH04238P-RELATED"/>
    <property type="match status" value="1"/>
</dbReference>
<proteinExistence type="predicted"/>
<evidence type="ECO:0000313" key="3">
    <source>
        <dbReference type="EMBL" id="CAH0406998.1"/>
    </source>
</evidence>
<accession>A0ABN8BC98</accession>
<dbReference type="InterPro" id="IPR007110">
    <property type="entry name" value="Ig-like_dom"/>
</dbReference>
<feature type="signal peptide" evidence="1">
    <location>
        <begin position="1"/>
        <end position="25"/>
    </location>
</feature>
<dbReference type="InterPro" id="IPR036179">
    <property type="entry name" value="Ig-like_dom_sf"/>
</dbReference>
<dbReference type="Proteomes" id="UP001153292">
    <property type="component" value="Chromosome 7"/>
</dbReference>
<evidence type="ECO:0000313" key="4">
    <source>
        <dbReference type="Proteomes" id="UP001153292"/>
    </source>
</evidence>
<evidence type="ECO:0000256" key="1">
    <source>
        <dbReference type="SAM" id="SignalP"/>
    </source>
</evidence>
<dbReference type="SUPFAM" id="SSF48726">
    <property type="entry name" value="Immunoglobulin"/>
    <property type="match status" value="1"/>
</dbReference>